<dbReference type="Pfam" id="PF01546">
    <property type="entry name" value="Peptidase_M20"/>
    <property type="match status" value="1"/>
</dbReference>
<dbReference type="Gene3D" id="3.40.630.10">
    <property type="entry name" value="Zn peptidases"/>
    <property type="match status" value="1"/>
</dbReference>
<dbReference type="GO" id="GO:0016787">
    <property type="term" value="F:hydrolase activity"/>
    <property type="evidence" value="ECO:0007669"/>
    <property type="project" value="InterPro"/>
</dbReference>
<reference evidence="3" key="1">
    <citation type="submission" date="2021-03" db="EMBL/GenBank/DDBJ databases">
        <title>Leucobacter chromiisoli sp. nov., isolated from chromium-containing soil of chemical plant.</title>
        <authorList>
            <person name="Xu Z."/>
        </authorList>
    </citation>
    <scope>NUCLEOTIDE SEQUENCE</scope>
    <source>
        <strain evidence="3">K 70/01</strain>
    </source>
</reference>
<evidence type="ECO:0000256" key="1">
    <source>
        <dbReference type="PIRSR" id="PIRSR005962-1"/>
    </source>
</evidence>
<dbReference type="EMBL" id="JAGFBF010000001">
    <property type="protein sequence ID" value="MBO2988520.1"/>
    <property type="molecule type" value="Genomic_DNA"/>
</dbReference>
<dbReference type="InterPro" id="IPR002933">
    <property type="entry name" value="Peptidase_M20"/>
</dbReference>
<keyword evidence="4" id="KW-1185">Reference proteome</keyword>
<feature type="domain" description="Peptidase M20 dimerisation" evidence="2">
    <location>
        <begin position="194"/>
        <end position="290"/>
    </location>
</feature>
<feature type="binding site" evidence="1">
    <location>
        <position position="108"/>
    </location>
    <ligand>
        <name>Mn(2+)</name>
        <dbReference type="ChEBI" id="CHEBI:29035"/>
        <label>2</label>
    </ligand>
</feature>
<feature type="binding site" evidence="1">
    <location>
        <position position="373"/>
    </location>
    <ligand>
        <name>Mn(2+)</name>
        <dbReference type="ChEBI" id="CHEBI:29035"/>
        <label>2</label>
    </ligand>
</feature>
<dbReference type="Proteomes" id="UP000668403">
    <property type="component" value="Unassembled WGS sequence"/>
</dbReference>
<dbReference type="PANTHER" id="PTHR11014">
    <property type="entry name" value="PEPTIDASE M20 FAMILY MEMBER"/>
    <property type="match status" value="1"/>
</dbReference>
<dbReference type="RefSeq" id="WP_208235934.1">
    <property type="nucleotide sequence ID" value="NZ_BAAAQU010000001.1"/>
</dbReference>
<comment type="caution">
    <text evidence="3">The sequence shown here is derived from an EMBL/GenBank/DDBJ whole genome shotgun (WGS) entry which is preliminary data.</text>
</comment>
<dbReference type="NCBIfam" id="TIGR01891">
    <property type="entry name" value="amidohydrolases"/>
    <property type="match status" value="1"/>
</dbReference>
<gene>
    <name evidence="3" type="ORF">J4H85_00710</name>
</gene>
<organism evidence="3 4">
    <name type="scientific">Leucobacter tardus</name>
    <dbReference type="NCBI Taxonomy" id="501483"/>
    <lineage>
        <taxon>Bacteria</taxon>
        <taxon>Bacillati</taxon>
        <taxon>Actinomycetota</taxon>
        <taxon>Actinomycetes</taxon>
        <taxon>Micrococcales</taxon>
        <taxon>Microbacteriaceae</taxon>
        <taxon>Leucobacter</taxon>
    </lineage>
</organism>
<accession>A0A939QA95</accession>
<proteinExistence type="predicted"/>
<dbReference type="InterPro" id="IPR011650">
    <property type="entry name" value="Peptidase_M20_dimer"/>
</dbReference>
<feature type="binding site" evidence="1">
    <location>
        <position position="144"/>
    </location>
    <ligand>
        <name>Mn(2+)</name>
        <dbReference type="ChEBI" id="CHEBI:29035"/>
        <label>2</label>
    </ligand>
</feature>
<sequence>MLSTTLTDEERDQLHETYRHLHRNPELSMQEHRTAEFIERRLDEIGIEHFRCGGTGVVGIHRNGDGPVVGFRADSDGLPIQEDTGADYASTATGGLADGTTVPVMHGCGHDTHVSSALATAALMARQADGWSGTIVWLFQPGEETAAGAAAMVADGLWDRAPKPEVVFGQHVFPSVPSGSIAVSRGTAMALADSLRVTVLGTQSHGSQPQNAIDPIVLGAHMVTRLQTIVSRELSPQEPAVVTCGTFHAGLKENIIPDRAEFTLNIRTLTEESRNRVLPAITRIVNAEAEASAAPQPQIEEIYRFPRLYNDPERTDQVVAALRAELGDDRIVEVPPAMGSEDFGWLADSIGVPCVFWFFGGFAAENTAPPVNHSPFFLPDMEPTLSTAVRAGVATLQRALERG</sequence>
<dbReference type="GO" id="GO:0046872">
    <property type="term" value="F:metal ion binding"/>
    <property type="evidence" value="ECO:0007669"/>
    <property type="project" value="UniProtKB-KW"/>
</dbReference>
<dbReference type="Pfam" id="PF07687">
    <property type="entry name" value="M20_dimer"/>
    <property type="match status" value="1"/>
</dbReference>
<dbReference type="InterPro" id="IPR017439">
    <property type="entry name" value="Amidohydrolase"/>
</dbReference>
<feature type="binding site" evidence="1">
    <location>
        <position position="110"/>
    </location>
    <ligand>
        <name>Mn(2+)</name>
        <dbReference type="ChEBI" id="CHEBI:29035"/>
        <label>2</label>
    </ligand>
</feature>
<feature type="binding site" evidence="1">
    <location>
        <position position="171"/>
    </location>
    <ligand>
        <name>Mn(2+)</name>
        <dbReference type="ChEBI" id="CHEBI:29035"/>
        <label>2</label>
    </ligand>
</feature>
<dbReference type="PIRSF" id="PIRSF005962">
    <property type="entry name" value="Pept_M20D_amidohydro"/>
    <property type="match status" value="1"/>
</dbReference>
<dbReference type="SUPFAM" id="SSF55031">
    <property type="entry name" value="Bacterial exopeptidase dimerisation domain"/>
    <property type="match status" value="1"/>
</dbReference>
<keyword evidence="1" id="KW-0464">Manganese</keyword>
<dbReference type="Gene3D" id="3.30.70.360">
    <property type="match status" value="1"/>
</dbReference>
<dbReference type="PANTHER" id="PTHR11014:SF63">
    <property type="entry name" value="METALLOPEPTIDASE, PUTATIVE (AFU_ORTHOLOGUE AFUA_6G09600)-RELATED"/>
    <property type="match status" value="1"/>
</dbReference>
<keyword evidence="1" id="KW-0479">Metal-binding</keyword>
<evidence type="ECO:0000259" key="2">
    <source>
        <dbReference type="Pfam" id="PF07687"/>
    </source>
</evidence>
<dbReference type="AlphaFoldDB" id="A0A939QA95"/>
<protein>
    <submittedName>
        <fullName evidence="3">Amidohydrolase</fullName>
    </submittedName>
</protein>
<name>A0A939QA95_9MICO</name>
<dbReference type="InterPro" id="IPR036264">
    <property type="entry name" value="Bact_exopeptidase_dim_dom"/>
</dbReference>
<dbReference type="SUPFAM" id="SSF53187">
    <property type="entry name" value="Zn-dependent exopeptidases"/>
    <property type="match status" value="1"/>
</dbReference>
<comment type="cofactor">
    <cofactor evidence="1">
        <name>Mn(2+)</name>
        <dbReference type="ChEBI" id="CHEBI:29035"/>
    </cofactor>
    <text evidence="1">The Mn(2+) ion enhances activity.</text>
</comment>
<evidence type="ECO:0000313" key="3">
    <source>
        <dbReference type="EMBL" id="MBO2988520.1"/>
    </source>
</evidence>
<evidence type="ECO:0000313" key="4">
    <source>
        <dbReference type="Proteomes" id="UP000668403"/>
    </source>
</evidence>